<dbReference type="GO" id="GO:0005524">
    <property type="term" value="F:ATP binding"/>
    <property type="evidence" value="ECO:0007669"/>
    <property type="project" value="UniProtKB-KW"/>
</dbReference>
<feature type="transmembrane region" description="Helical" evidence="14">
    <location>
        <begin position="774"/>
        <end position="795"/>
    </location>
</feature>
<feature type="transmembrane region" description="Helical" evidence="14">
    <location>
        <begin position="955"/>
        <end position="979"/>
    </location>
</feature>
<dbReference type="FunFam" id="3.30.200.20:FF:000075">
    <property type="entry name" value="Probable serine/threonine-protein kinase WNK1"/>
    <property type="match status" value="1"/>
</dbReference>
<accession>A0A4S8KH75</accession>
<dbReference type="GO" id="GO:0035673">
    <property type="term" value="F:oligopeptide transmembrane transporter activity"/>
    <property type="evidence" value="ECO:0007669"/>
    <property type="project" value="InterPro"/>
</dbReference>
<comment type="catalytic activity">
    <reaction evidence="12">
        <text>L-threonyl-[protein] + ATP = O-phospho-L-threonyl-[protein] + ADP + H(+)</text>
        <dbReference type="Rhea" id="RHEA:46608"/>
        <dbReference type="Rhea" id="RHEA-COMP:11060"/>
        <dbReference type="Rhea" id="RHEA-COMP:11605"/>
        <dbReference type="ChEBI" id="CHEBI:15378"/>
        <dbReference type="ChEBI" id="CHEBI:30013"/>
        <dbReference type="ChEBI" id="CHEBI:30616"/>
        <dbReference type="ChEBI" id="CHEBI:61977"/>
        <dbReference type="ChEBI" id="CHEBI:456216"/>
        <dbReference type="EC" id="2.7.11.1"/>
    </reaction>
</comment>
<evidence type="ECO:0000256" key="2">
    <source>
        <dbReference type="ARBA" id="ARBA00012513"/>
    </source>
</evidence>
<proteinExistence type="predicted"/>
<keyword evidence="6 14" id="KW-0812">Transmembrane</keyword>
<keyword evidence="8" id="KW-0418">Kinase</keyword>
<evidence type="ECO:0000256" key="11">
    <source>
        <dbReference type="ARBA" id="ARBA00023136"/>
    </source>
</evidence>
<feature type="transmembrane region" description="Helical" evidence="14">
    <location>
        <begin position="825"/>
        <end position="845"/>
    </location>
</feature>
<evidence type="ECO:0000256" key="1">
    <source>
        <dbReference type="ARBA" id="ARBA00004141"/>
    </source>
</evidence>
<dbReference type="InterPro" id="IPR008271">
    <property type="entry name" value="Ser/Thr_kinase_AS"/>
</dbReference>
<reference evidence="16 17" key="1">
    <citation type="journal article" date="2019" name="Nat. Plants">
        <title>Genome sequencing of Musa balbisiana reveals subgenome evolution and function divergence in polyploid bananas.</title>
        <authorList>
            <person name="Yao X."/>
        </authorList>
    </citation>
    <scope>NUCLEOTIDE SEQUENCE [LARGE SCALE GENOMIC DNA]</scope>
    <source>
        <strain evidence="17">cv. DH-PKW</strain>
        <tissue evidence="16">Leaves</tissue>
    </source>
</reference>
<dbReference type="GO" id="GO:0004674">
    <property type="term" value="F:protein serine/threonine kinase activity"/>
    <property type="evidence" value="ECO:0007669"/>
    <property type="project" value="UniProtKB-KW"/>
</dbReference>
<comment type="subcellular location">
    <subcellularLocation>
        <location evidence="1">Membrane</location>
        <topology evidence="1">Multi-pass membrane protein</topology>
    </subcellularLocation>
</comment>
<dbReference type="EC" id="2.7.11.1" evidence="2"/>
<feature type="transmembrane region" description="Helical" evidence="14">
    <location>
        <begin position="991"/>
        <end position="1009"/>
    </location>
</feature>
<evidence type="ECO:0000256" key="6">
    <source>
        <dbReference type="ARBA" id="ARBA00022692"/>
    </source>
</evidence>
<evidence type="ECO:0000313" key="16">
    <source>
        <dbReference type="EMBL" id="THU74687.1"/>
    </source>
</evidence>
<dbReference type="InterPro" id="IPR050588">
    <property type="entry name" value="WNK_Ser-Thr_kinase"/>
</dbReference>
<evidence type="ECO:0000256" key="14">
    <source>
        <dbReference type="SAM" id="Phobius"/>
    </source>
</evidence>
<keyword evidence="3" id="KW-0813">Transport</keyword>
<keyword evidence="4" id="KW-0723">Serine/threonine-protein kinase</keyword>
<dbReference type="PROSITE" id="PS50011">
    <property type="entry name" value="PROTEIN_KINASE_DOM"/>
    <property type="match status" value="1"/>
</dbReference>
<dbReference type="Gene3D" id="3.10.20.90">
    <property type="entry name" value="Phosphatidylinositol 3-kinase Catalytic Subunit, Chain A, domain 1"/>
    <property type="match status" value="1"/>
</dbReference>
<dbReference type="InterPro" id="IPR000719">
    <property type="entry name" value="Prot_kinase_dom"/>
</dbReference>
<evidence type="ECO:0000256" key="4">
    <source>
        <dbReference type="ARBA" id="ARBA00022527"/>
    </source>
</evidence>
<dbReference type="Gene3D" id="1.10.510.10">
    <property type="entry name" value="Transferase(Phosphotransferase) domain 1"/>
    <property type="match status" value="1"/>
</dbReference>
<dbReference type="PROSITE" id="PS00108">
    <property type="entry name" value="PROTEIN_KINASE_ST"/>
    <property type="match status" value="1"/>
</dbReference>
<gene>
    <name evidence="16" type="ORF">C4D60_Mb04t36010</name>
</gene>
<protein>
    <recommendedName>
        <fullName evidence="2">non-specific serine/threonine protein kinase</fullName>
        <ecNumber evidence="2">2.7.11.1</ecNumber>
    </recommendedName>
</protein>
<dbReference type="CDD" id="cd13983">
    <property type="entry name" value="STKc_WNK"/>
    <property type="match status" value="1"/>
</dbReference>
<sequence length="1031" mass="114953">MEPMFLNGFPKDLGIGGNGGGMLHPDCVEADPTGRYFRHDEVLGRGAFKTVYKGFDEVYGIEVAWNQVKIDEVLQSPDNLERLYSEVHLLKSLKHVNIIKFCNSWVDEQNKTINIITELFNSGSLRQYRKKHKHVDLKAIKSWARQILRGLEYLHSHKPPILHRDLKCDNIFVNGNHGEVKIGDLGLAIVMQQPTARSVIGTPEFMAPELYEEEYNELVDIYSFGMCMLEMVTLEYPYSECKNPAQIYKKVMSGIKPAALAKVADPQVRQFIEKCLVSASERLPAKELLKDPFLQINCAKEPLPDPVRASNDILNMMNPSSRPLSMDIDSDYRPLPISTGTENSNLTAVTPALEFQRTNRNNEFRLKGEKNDDSSVSLILRIADTYGRVRNIHFLFYLDSDTALAVAAEMVEQLDLSDYDVVFIADFIDFLIMRLIPGWRPADHCSSDNISSCKEYGAYDNNELSSELSPQSSAYFELGYDHADQSQINVGTSEGEFAENDDVASYKKMDEAISPIDNNSIWSGVNGADKRSQHSATSVMVVGSSKSLSGYNTDADSKGDIGACDIVEVLSLKDSSLLSLNNKDQNELRSEIDMIEAQYQRWFFELSRMREEALQNARKRWITRKSSGFGSYLLGLNKKTYEQAGVDTEGNVPRSYKDPGIGWMTAFLFTVSFVGLFALVPLRKVFLSIALIVGDGLYNFLKILAFTARNMHARATRKMIKNEADQDNPILNDLQRNEVYIEESIPVWLAYSAYVLFTVVSIVVIPFMFPEVKWYHVVIAYMLAPALGFCNAYGAGLTDMNMAYNYGKVSLFILAAWAGKDSGVVAGLVGCGLIKSVVSISADLMHDFKTGHLTMTSPRSMLLSQAIGTAMGCIIAPLTFFLFYNIFDVGNPNGNWKAPYALIYRNMAILSVEGFSALPHCCLQLCYGFFGFAVVANMMRDIFPAKYSGWVPLPVAMAVPFLVGASFTIDMCVGSLIVFTWHKLNRKKAALMVPAVASGFICGDGLWMLPSSLLALAKVDPPICVKFVAIE</sequence>
<evidence type="ECO:0000256" key="7">
    <source>
        <dbReference type="ARBA" id="ARBA00022741"/>
    </source>
</evidence>
<feature type="transmembrane region" description="Helical" evidence="14">
    <location>
        <begin position="866"/>
        <end position="887"/>
    </location>
</feature>
<dbReference type="EMBL" id="PYDT01000001">
    <property type="protein sequence ID" value="THU74687.1"/>
    <property type="molecule type" value="Genomic_DNA"/>
</dbReference>
<keyword evidence="17" id="KW-1185">Reference proteome</keyword>
<evidence type="ECO:0000256" key="8">
    <source>
        <dbReference type="ARBA" id="ARBA00022777"/>
    </source>
</evidence>
<organism evidence="16 17">
    <name type="scientific">Musa balbisiana</name>
    <name type="common">Banana</name>
    <dbReference type="NCBI Taxonomy" id="52838"/>
    <lineage>
        <taxon>Eukaryota</taxon>
        <taxon>Viridiplantae</taxon>
        <taxon>Streptophyta</taxon>
        <taxon>Embryophyta</taxon>
        <taxon>Tracheophyta</taxon>
        <taxon>Spermatophyta</taxon>
        <taxon>Magnoliopsida</taxon>
        <taxon>Liliopsida</taxon>
        <taxon>Zingiberales</taxon>
        <taxon>Musaceae</taxon>
        <taxon>Musa</taxon>
    </lineage>
</organism>
<dbReference type="InterPro" id="IPR004813">
    <property type="entry name" value="OPT"/>
</dbReference>
<dbReference type="Proteomes" id="UP000317650">
    <property type="component" value="Chromosome 4"/>
</dbReference>
<dbReference type="PANTHER" id="PTHR13902">
    <property type="entry name" value="SERINE/THREONINE-PROTEIN KINASE WNK WITH NO LYSINE -RELATED"/>
    <property type="match status" value="1"/>
</dbReference>
<keyword evidence="9" id="KW-0067">ATP-binding</keyword>
<feature type="transmembrane region" description="Helical" evidence="14">
    <location>
        <begin position="745"/>
        <end position="768"/>
    </location>
</feature>
<evidence type="ECO:0000256" key="5">
    <source>
        <dbReference type="ARBA" id="ARBA00022679"/>
    </source>
</evidence>
<feature type="transmembrane region" description="Helical" evidence="14">
    <location>
        <begin position="661"/>
        <end position="680"/>
    </location>
</feature>
<evidence type="ECO:0000256" key="9">
    <source>
        <dbReference type="ARBA" id="ARBA00022840"/>
    </source>
</evidence>
<evidence type="ECO:0000256" key="10">
    <source>
        <dbReference type="ARBA" id="ARBA00022989"/>
    </source>
</evidence>
<dbReference type="SUPFAM" id="SSF56112">
    <property type="entry name" value="Protein kinase-like (PK-like)"/>
    <property type="match status" value="1"/>
</dbReference>
<feature type="transmembrane region" description="Helical" evidence="14">
    <location>
        <begin position="925"/>
        <end position="943"/>
    </location>
</feature>
<keyword evidence="5" id="KW-0808">Transferase</keyword>
<evidence type="ECO:0000313" key="17">
    <source>
        <dbReference type="Proteomes" id="UP000317650"/>
    </source>
</evidence>
<comment type="catalytic activity">
    <reaction evidence="13">
        <text>L-seryl-[protein] + ATP = O-phospho-L-seryl-[protein] + ADP + H(+)</text>
        <dbReference type="Rhea" id="RHEA:17989"/>
        <dbReference type="Rhea" id="RHEA-COMP:9863"/>
        <dbReference type="Rhea" id="RHEA-COMP:11604"/>
        <dbReference type="ChEBI" id="CHEBI:15378"/>
        <dbReference type="ChEBI" id="CHEBI:29999"/>
        <dbReference type="ChEBI" id="CHEBI:30616"/>
        <dbReference type="ChEBI" id="CHEBI:83421"/>
        <dbReference type="ChEBI" id="CHEBI:456216"/>
        <dbReference type="EC" id="2.7.11.1"/>
    </reaction>
</comment>
<dbReference type="AlphaFoldDB" id="A0A4S8KH75"/>
<keyword evidence="10 14" id="KW-1133">Transmembrane helix</keyword>
<evidence type="ECO:0000256" key="3">
    <source>
        <dbReference type="ARBA" id="ARBA00022448"/>
    </source>
</evidence>
<dbReference type="Pfam" id="PF03169">
    <property type="entry name" value="OPT"/>
    <property type="match status" value="1"/>
</dbReference>
<evidence type="ECO:0000256" key="12">
    <source>
        <dbReference type="ARBA" id="ARBA00047899"/>
    </source>
</evidence>
<keyword evidence="7" id="KW-0547">Nucleotide-binding</keyword>
<dbReference type="Pfam" id="PF00069">
    <property type="entry name" value="Pkinase"/>
    <property type="match status" value="1"/>
</dbReference>
<evidence type="ECO:0000259" key="15">
    <source>
        <dbReference type="PROSITE" id="PS50011"/>
    </source>
</evidence>
<dbReference type="InterPro" id="IPR011009">
    <property type="entry name" value="Kinase-like_dom_sf"/>
</dbReference>
<feature type="domain" description="Protein kinase" evidence="15">
    <location>
        <begin position="37"/>
        <end position="294"/>
    </location>
</feature>
<dbReference type="NCBIfam" id="TIGR00728">
    <property type="entry name" value="OPT_sfam"/>
    <property type="match status" value="1"/>
</dbReference>
<dbReference type="SMART" id="SM00220">
    <property type="entry name" value="S_TKc"/>
    <property type="match status" value="1"/>
</dbReference>
<name>A0A4S8KH75_MUSBA</name>
<keyword evidence="11 14" id="KW-0472">Membrane</keyword>
<dbReference type="STRING" id="52838.A0A4S8KH75"/>
<evidence type="ECO:0000256" key="13">
    <source>
        <dbReference type="ARBA" id="ARBA00048679"/>
    </source>
</evidence>
<dbReference type="GO" id="GO:0016020">
    <property type="term" value="C:membrane"/>
    <property type="evidence" value="ECO:0007669"/>
    <property type="project" value="UniProtKB-SubCell"/>
</dbReference>
<dbReference type="Gene3D" id="3.30.200.20">
    <property type="entry name" value="Phosphorylase Kinase, domain 1"/>
    <property type="match status" value="1"/>
</dbReference>
<dbReference type="FunFam" id="1.10.510.10:FF:000046">
    <property type="entry name" value="probable serine/threonine-protein kinase WNK9"/>
    <property type="match status" value="1"/>
</dbReference>
<comment type="caution">
    <text evidence="16">The sequence shown here is derived from an EMBL/GenBank/DDBJ whole genome shotgun (WGS) entry which is preliminary data.</text>
</comment>